<reference evidence="1 2" key="1">
    <citation type="submission" date="2021-06" db="EMBL/GenBank/DDBJ databases">
        <title>Caerostris darwini draft genome.</title>
        <authorList>
            <person name="Kono N."/>
            <person name="Arakawa K."/>
        </authorList>
    </citation>
    <scope>NUCLEOTIDE SEQUENCE [LARGE SCALE GENOMIC DNA]</scope>
</reference>
<accession>A0AAV4SVM7</accession>
<dbReference type="AlphaFoldDB" id="A0AAV4SVM7"/>
<evidence type="ECO:0000313" key="2">
    <source>
        <dbReference type="Proteomes" id="UP001054837"/>
    </source>
</evidence>
<evidence type="ECO:0000313" key="1">
    <source>
        <dbReference type="EMBL" id="GIY36627.1"/>
    </source>
</evidence>
<protein>
    <submittedName>
        <fullName evidence="1">Uncharacterized protein</fullName>
    </submittedName>
</protein>
<name>A0AAV4SVM7_9ARAC</name>
<dbReference type="EMBL" id="BPLQ01008330">
    <property type="protein sequence ID" value="GIY36627.1"/>
    <property type="molecule type" value="Genomic_DNA"/>
</dbReference>
<proteinExistence type="predicted"/>
<keyword evidence="2" id="KW-1185">Reference proteome</keyword>
<gene>
    <name evidence="1" type="ORF">CDAR_113911</name>
</gene>
<organism evidence="1 2">
    <name type="scientific">Caerostris darwini</name>
    <dbReference type="NCBI Taxonomy" id="1538125"/>
    <lineage>
        <taxon>Eukaryota</taxon>
        <taxon>Metazoa</taxon>
        <taxon>Ecdysozoa</taxon>
        <taxon>Arthropoda</taxon>
        <taxon>Chelicerata</taxon>
        <taxon>Arachnida</taxon>
        <taxon>Araneae</taxon>
        <taxon>Araneomorphae</taxon>
        <taxon>Entelegynae</taxon>
        <taxon>Araneoidea</taxon>
        <taxon>Araneidae</taxon>
        <taxon>Caerostris</taxon>
    </lineage>
</organism>
<dbReference type="Proteomes" id="UP001054837">
    <property type="component" value="Unassembled WGS sequence"/>
</dbReference>
<comment type="caution">
    <text evidence="1">The sequence shown here is derived from an EMBL/GenBank/DDBJ whole genome shotgun (WGS) entry which is preliminary data.</text>
</comment>
<sequence>MYFHWDRIPMHLKDAEAVAIFRLTNGHDYMYANLHRNDLSSNGTCLLCRTANRDDDLLQNFTELIDRPDDITAHDLFYGTYSADETFSLSATPVKNERKLKSKSLECPHIYLDDALKSNENKEPSGISRQIFFESLQQTILGARRRIAENERINRRQPGQYLYGKRLHIQCRMSNKEWHHFAQSVLYGSRPDNSSNERQHNFPTIVIFGYVARPHNISSLSDSANENTCLHNSHLFPPRMLWIRIPFRRQNRQGNFAPKRISPATNVDSYLKKRKQYLKKCFQETRRLFKCFGHKIGKLILNDCNCFSRKN</sequence>